<evidence type="ECO:0000313" key="1">
    <source>
        <dbReference type="EMBL" id="OZI37054.1"/>
    </source>
</evidence>
<evidence type="ECO:0000313" key="2">
    <source>
        <dbReference type="Proteomes" id="UP000216020"/>
    </source>
</evidence>
<organism evidence="1 2">
    <name type="scientific">Bordetella genomosp. 10</name>
    <dbReference type="NCBI Taxonomy" id="1416804"/>
    <lineage>
        <taxon>Bacteria</taxon>
        <taxon>Pseudomonadati</taxon>
        <taxon>Pseudomonadota</taxon>
        <taxon>Betaproteobacteria</taxon>
        <taxon>Burkholderiales</taxon>
        <taxon>Alcaligenaceae</taxon>
        <taxon>Bordetella</taxon>
    </lineage>
</organism>
<proteinExistence type="predicted"/>
<dbReference type="OrthoDB" id="9824807at2"/>
<reference evidence="2" key="1">
    <citation type="submission" date="2017-05" db="EMBL/GenBank/DDBJ databases">
        <title>Complete and WGS of Bordetella genogroups.</title>
        <authorList>
            <person name="Spilker T."/>
            <person name="Lipuma J."/>
        </authorList>
    </citation>
    <scope>NUCLEOTIDE SEQUENCE [LARGE SCALE GENOMIC DNA]</scope>
    <source>
        <strain evidence="2">AU16122</strain>
    </source>
</reference>
<protein>
    <submittedName>
        <fullName evidence="1">Uncharacterized protein</fullName>
    </submittedName>
</protein>
<comment type="caution">
    <text evidence="1">The sequence shown here is derived from an EMBL/GenBank/DDBJ whole genome shotgun (WGS) entry which is preliminary data.</text>
</comment>
<keyword evidence="2" id="KW-1185">Reference proteome</keyword>
<sequence length="310" mass="31973">MTPVSSQGASQPSPLNLDVTCMGAPSASLAWSPGSTRPDAPQAAGYVRMEVCMEQFTGQHPAIKDVLPGQQIDTLVAQARYYLQGPSDPVVSQSIKFAYAAQPYGAGTIPDATATVTPDEVNAAAGAQHGESGQTLVSGKGFVAAEVTGASPISPDYGLAYIACYETNTASPPPFSPQCAPWAALFTIRVWHDATARLAYIFGDKLTTAPNRNFSATLSLATTDSVGSTHAVEGMQVVFDITSGGATFDPSGVTTRYCEITNAGLRAIVISQQGVAIAPPIKAGPTVGAIAVRASSPFSQDTVPYALSIV</sequence>
<dbReference type="EMBL" id="NEVM01000001">
    <property type="protein sequence ID" value="OZI37054.1"/>
    <property type="molecule type" value="Genomic_DNA"/>
</dbReference>
<name>A0A261SI40_9BORD</name>
<dbReference type="RefSeq" id="WP_094851160.1">
    <property type="nucleotide sequence ID" value="NZ_NEVM01000001.1"/>
</dbReference>
<dbReference type="AlphaFoldDB" id="A0A261SI40"/>
<gene>
    <name evidence="1" type="ORF">CAL29_01040</name>
</gene>
<dbReference type="Proteomes" id="UP000216020">
    <property type="component" value="Unassembled WGS sequence"/>
</dbReference>
<accession>A0A261SI40</accession>